<dbReference type="InterPro" id="IPR023410">
    <property type="entry name" value="14-3-3_domain"/>
</dbReference>
<evidence type="ECO:0000313" key="4">
    <source>
        <dbReference type="EMBL" id="KAG2380837.1"/>
    </source>
</evidence>
<protein>
    <submittedName>
        <fullName evidence="4">14-3-3-like protein</fullName>
    </submittedName>
</protein>
<evidence type="ECO:0000256" key="2">
    <source>
        <dbReference type="SAM" id="SignalP"/>
    </source>
</evidence>
<feature type="signal peptide" evidence="2">
    <location>
        <begin position="1"/>
        <end position="20"/>
    </location>
</feature>
<dbReference type="PRINTS" id="PR00305">
    <property type="entry name" value="1433ZETA"/>
</dbReference>
<gene>
    <name evidence="4" type="ORF">HKW66_Vig0202100</name>
</gene>
<evidence type="ECO:0000256" key="1">
    <source>
        <dbReference type="ARBA" id="ARBA00006141"/>
    </source>
</evidence>
<sequence>MAIKTYVIVFLLHVFPLCCYLHNYVASSFAASNHFRRCLHLIALRVVHLAASNDAGALSIVAPTAASNDHGAFIFVAVRVVYLVASNDVSAFMLPPPPPPSDAASISLAHCSPLRSYKNVIRARRASWRIISSIEQKEESRDNEDHVTVIRDYRSKIESELSNICDGILKLLNSRLILSASSDDSKVFYLKMKGDYHSSNIGKVQIIHSHLVYSLTLPRLYSAILEFKMGDSSAYLRNGTPLYVLLRSNLVHSEFHEVESRGKGTDRGLIVKTNPTTGGRVDGRSVGLVALGMVEVAKYWRREGLEGAEVVKKGWRKEALERESKSALRLEEGTRLGNDEDCGLGLIEEHTLMLGGVPPISLPVGLLHPCVNINGSAIFFHDHIAFDEAIAELDTLGEESYKDSTLIMQLLRDNLTL</sequence>
<feature type="domain" description="14-3-3" evidence="3">
    <location>
        <begin position="70"/>
        <end position="417"/>
    </location>
</feature>
<dbReference type="Pfam" id="PF00244">
    <property type="entry name" value="14-3-3"/>
    <property type="match status" value="2"/>
</dbReference>
<comment type="similarity">
    <text evidence="1">Belongs to the 14-3-3 family.</text>
</comment>
<keyword evidence="2" id="KW-0732">Signal</keyword>
<dbReference type="PANTHER" id="PTHR18860">
    <property type="entry name" value="14-3-3 PROTEIN"/>
    <property type="match status" value="1"/>
</dbReference>
<feature type="chain" id="PRO_5035861409" evidence="2">
    <location>
        <begin position="21"/>
        <end position="417"/>
    </location>
</feature>
<evidence type="ECO:0000259" key="3">
    <source>
        <dbReference type="SMART" id="SM00101"/>
    </source>
</evidence>
<accession>A0A8T0JUI3</accession>
<evidence type="ECO:0000313" key="5">
    <source>
        <dbReference type="Proteomes" id="UP000743370"/>
    </source>
</evidence>
<dbReference type="EMBL" id="JABFOF010000009">
    <property type="protein sequence ID" value="KAG2380837.1"/>
    <property type="molecule type" value="Genomic_DNA"/>
</dbReference>
<dbReference type="SMART" id="SM00101">
    <property type="entry name" value="14_3_3"/>
    <property type="match status" value="1"/>
</dbReference>
<dbReference type="Gene3D" id="1.20.190.20">
    <property type="entry name" value="14-3-3 domain"/>
    <property type="match status" value="2"/>
</dbReference>
<dbReference type="InterPro" id="IPR036815">
    <property type="entry name" value="14-3-3_dom_sf"/>
</dbReference>
<organism evidence="4 5">
    <name type="scientific">Phaseolus angularis</name>
    <name type="common">Azuki bean</name>
    <name type="synonym">Vigna angularis</name>
    <dbReference type="NCBI Taxonomy" id="3914"/>
    <lineage>
        <taxon>Eukaryota</taxon>
        <taxon>Viridiplantae</taxon>
        <taxon>Streptophyta</taxon>
        <taxon>Embryophyta</taxon>
        <taxon>Tracheophyta</taxon>
        <taxon>Spermatophyta</taxon>
        <taxon>Magnoliopsida</taxon>
        <taxon>eudicotyledons</taxon>
        <taxon>Gunneridae</taxon>
        <taxon>Pentapetalae</taxon>
        <taxon>rosids</taxon>
        <taxon>fabids</taxon>
        <taxon>Fabales</taxon>
        <taxon>Fabaceae</taxon>
        <taxon>Papilionoideae</taxon>
        <taxon>50 kb inversion clade</taxon>
        <taxon>NPAAA clade</taxon>
        <taxon>indigoferoid/millettioid clade</taxon>
        <taxon>Phaseoleae</taxon>
        <taxon>Vigna</taxon>
    </lineage>
</organism>
<proteinExistence type="inferred from homology"/>
<name>A0A8T0JUI3_PHAAN</name>
<dbReference type="Proteomes" id="UP000743370">
    <property type="component" value="Unassembled WGS sequence"/>
</dbReference>
<dbReference type="InterPro" id="IPR000308">
    <property type="entry name" value="14-3-3"/>
</dbReference>
<dbReference type="SUPFAM" id="SSF48445">
    <property type="entry name" value="14-3-3 protein"/>
    <property type="match status" value="2"/>
</dbReference>
<reference evidence="4 5" key="1">
    <citation type="submission" date="2020-05" db="EMBL/GenBank/DDBJ databases">
        <title>Vigna angularis (adzuki bean) Var. LongXiaoDou No. 4 denovo assembly.</title>
        <authorList>
            <person name="Xiang H."/>
        </authorList>
    </citation>
    <scope>NUCLEOTIDE SEQUENCE [LARGE SCALE GENOMIC DNA]</scope>
    <source>
        <tissue evidence="4">Leaf</tissue>
    </source>
</reference>
<dbReference type="AlphaFoldDB" id="A0A8T0JUI3"/>
<comment type="caution">
    <text evidence="4">The sequence shown here is derived from an EMBL/GenBank/DDBJ whole genome shotgun (WGS) entry which is preliminary data.</text>
</comment>